<dbReference type="eggNOG" id="ENOG502RYQD">
    <property type="taxonomic scope" value="Eukaryota"/>
</dbReference>
<evidence type="ECO:0000313" key="9">
    <source>
        <dbReference type="Proteomes" id="UP000011761"/>
    </source>
</evidence>
<dbReference type="KEGG" id="bcom:BAUCODRAFT_23135"/>
<organism evidence="8 9">
    <name type="scientific">Baudoinia panamericana (strain UAMH 10762)</name>
    <name type="common">Angels' share fungus</name>
    <name type="synonym">Baudoinia compniacensis (strain UAMH 10762)</name>
    <dbReference type="NCBI Taxonomy" id="717646"/>
    <lineage>
        <taxon>Eukaryota</taxon>
        <taxon>Fungi</taxon>
        <taxon>Dikarya</taxon>
        <taxon>Ascomycota</taxon>
        <taxon>Pezizomycotina</taxon>
        <taxon>Dothideomycetes</taxon>
        <taxon>Dothideomycetidae</taxon>
        <taxon>Mycosphaerellales</taxon>
        <taxon>Teratosphaeriaceae</taxon>
        <taxon>Baudoinia</taxon>
    </lineage>
</organism>
<evidence type="ECO:0000256" key="1">
    <source>
        <dbReference type="ARBA" id="ARBA00004123"/>
    </source>
</evidence>
<dbReference type="GeneID" id="19109993"/>
<evidence type="ECO:0000256" key="3">
    <source>
        <dbReference type="ARBA" id="ARBA00023015"/>
    </source>
</evidence>
<protein>
    <recommendedName>
        <fullName evidence="7">Velvet domain-containing protein</fullName>
    </recommendedName>
</protein>
<dbReference type="OMA" id="YPPRTHI"/>
<dbReference type="Proteomes" id="UP000011761">
    <property type="component" value="Unassembled WGS sequence"/>
</dbReference>
<dbReference type="EMBL" id="KB445553">
    <property type="protein sequence ID" value="EMC98343.1"/>
    <property type="molecule type" value="Genomic_DNA"/>
</dbReference>
<evidence type="ECO:0000313" key="8">
    <source>
        <dbReference type="EMBL" id="EMC98343.1"/>
    </source>
</evidence>
<dbReference type="Gene3D" id="2.60.40.3960">
    <property type="entry name" value="Velvet domain"/>
    <property type="match status" value="1"/>
</dbReference>
<evidence type="ECO:0000256" key="2">
    <source>
        <dbReference type="ARBA" id="ARBA00022969"/>
    </source>
</evidence>
<dbReference type="PANTHER" id="PTHR33572:SF18">
    <property type="entry name" value="SPORE DEVELOPMENT REGULATOR VOSA"/>
    <property type="match status" value="1"/>
</dbReference>
<gene>
    <name evidence="8" type="ORF">BAUCODRAFT_23135</name>
</gene>
<dbReference type="InterPro" id="IPR037525">
    <property type="entry name" value="Velvet_dom"/>
</dbReference>
<dbReference type="Pfam" id="PF11754">
    <property type="entry name" value="Velvet"/>
    <property type="match status" value="1"/>
</dbReference>
<proteinExistence type="predicted"/>
<feature type="domain" description="Velvet" evidence="7">
    <location>
        <begin position="1"/>
        <end position="156"/>
    </location>
</feature>
<dbReference type="PROSITE" id="PS51821">
    <property type="entry name" value="VELVET"/>
    <property type="match status" value="1"/>
</dbReference>
<evidence type="ECO:0000256" key="5">
    <source>
        <dbReference type="ARBA" id="ARBA00023242"/>
    </source>
</evidence>
<comment type="subcellular location">
    <subcellularLocation>
        <location evidence="1">Nucleus</location>
    </subcellularLocation>
</comment>
<feature type="compositionally biased region" description="Polar residues" evidence="6">
    <location>
        <begin position="358"/>
        <end position="372"/>
    </location>
</feature>
<evidence type="ECO:0000256" key="4">
    <source>
        <dbReference type="ARBA" id="ARBA00023163"/>
    </source>
</evidence>
<dbReference type="HOGENOM" id="CLU_621094_0_0_1"/>
<keyword evidence="2" id="KW-0749">Sporulation</keyword>
<name>M2N310_BAUPA</name>
<dbReference type="InterPro" id="IPR021740">
    <property type="entry name" value="Velvet"/>
</dbReference>
<evidence type="ECO:0000256" key="6">
    <source>
        <dbReference type="SAM" id="MobiDB-lite"/>
    </source>
</evidence>
<sequence length="441" mass="47518">MTQNRKERFRKPVDPPPFVKMHVDASADPQDTWLASPYLFVMATLLQGEKGDTILSGQDTIIGQLSSSLHRLKDLENREGGFFVFGDISIRKTGWYRLRFNLYNLDKSSLAAPYAHFITYVDSKPFQVVAKGYSGLQDSSQLSRSFADQGVKLKLRKEGLKKRTRADTDYTQQFDGLAREHGEERYTSPTSKRSKYGEDLGASTFVFANHLSSVHSYPEANFLPSGYGGHGSSAPAPPLVSGYRRPSMQSDLSFTGPMSTGFGANNAYRPSHQGVSTGFATHAYGHTPVGYTTSSTSPDYFSSYGNTTALSDSTAAATIPTPASYQSSPTSSYPHTNTLATASFNGLQPVQPIESSADPHSTATYGSSNQTPPFALANGFPADGDSHGQLSGGLSTSWPAQAYTGVPGAQFPPVQPDGKNGLQRGISDVDASFCAARLPHR</sequence>
<dbReference type="RefSeq" id="XP_007674315.1">
    <property type="nucleotide sequence ID" value="XM_007676125.1"/>
</dbReference>
<dbReference type="InterPro" id="IPR038491">
    <property type="entry name" value="Velvet_dom_sf"/>
</dbReference>
<keyword evidence="5" id="KW-0539">Nucleus</keyword>
<accession>M2N310</accession>
<keyword evidence="4" id="KW-0804">Transcription</keyword>
<keyword evidence="9" id="KW-1185">Reference proteome</keyword>
<dbReference type="GO" id="GO:0030435">
    <property type="term" value="P:sporulation resulting in formation of a cellular spore"/>
    <property type="evidence" value="ECO:0007669"/>
    <property type="project" value="UniProtKB-KW"/>
</dbReference>
<dbReference type="GO" id="GO:0005634">
    <property type="term" value="C:nucleus"/>
    <property type="evidence" value="ECO:0007669"/>
    <property type="project" value="UniProtKB-SubCell"/>
</dbReference>
<keyword evidence="3" id="KW-0805">Transcription regulation</keyword>
<dbReference type="PANTHER" id="PTHR33572">
    <property type="entry name" value="SPORE DEVELOPMENT REGULATOR VOSA"/>
    <property type="match status" value="1"/>
</dbReference>
<evidence type="ECO:0000259" key="7">
    <source>
        <dbReference type="PROSITE" id="PS51821"/>
    </source>
</evidence>
<dbReference type="AlphaFoldDB" id="M2N310"/>
<dbReference type="OrthoDB" id="5599552at2759"/>
<feature type="region of interest" description="Disordered" evidence="6">
    <location>
        <begin position="349"/>
        <end position="375"/>
    </location>
</feature>
<reference evidence="8 9" key="1">
    <citation type="journal article" date="2012" name="PLoS Pathog.">
        <title>Diverse lifestyles and strategies of plant pathogenesis encoded in the genomes of eighteen Dothideomycetes fungi.</title>
        <authorList>
            <person name="Ohm R.A."/>
            <person name="Feau N."/>
            <person name="Henrissat B."/>
            <person name="Schoch C.L."/>
            <person name="Horwitz B.A."/>
            <person name="Barry K.W."/>
            <person name="Condon B.J."/>
            <person name="Copeland A.C."/>
            <person name="Dhillon B."/>
            <person name="Glaser F."/>
            <person name="Hesse C.N."/>
            <person name="Kosti I."/>
            <person name="LaButti K."/>
            <person name="Lindquist E.A."/>
            <person name="Lucas S."/>
            <person name="Salamov A.A."/>
            <person name="Bradshaw R.E."/>
            <person name="Ciuffetti L."/>
            <person name="Hamelin R.C."/>
            <person name="Kema G.H.J."/>
            <person name="Lawrence C."/>
            <person name="Scott J.A."/>
            <person name="Spatafora J.W."/>
            <person name="Turgeon B.G."/>
            <person name="de Wit P.J.G.M."/>
            <person name="Zhong S."/>
            <person name="Goodwin S.B."/>
            <person name="Grigoriev I.V."/>
        </authorList>
    </citation>
    <scope>NUCLEOTIDE SEQUENCE [LARGE SCALE GENOMIC DNA]</scope>
    <source>
        <strain evidence="8 9">UAMH 10762</strain>
    </source>
</reference>